<gene>
    <name evidence="1" type="ORF">G9F27_005455</name>
</gene>
<dbReference type="EMBL" id="DAAUQX010000098">
    <property type="protein sequence ID" value="HAF2131105.1"/>
    <property type="molecule type" value="Genomic_DNA"/>
</dbReference>
<accession>A0A743SSU7</accession>
<proteinExistence type="predicted"/>
<protein>
    <submittedName>
        <fullName evidence="1">Transposase</fullName>
    </submittedName>
</protein>
<organism evidence="1">
    <name type="scientific">Salmonella enterica</name>
    <name type="common">Salmonella choleraesuis</name>
    <dbReference type="NCBI Taxonomy" id="28901"/>
    <lineage>
        <taxon>Bacteria</taxon>
        <taxon>Pseudomonadati</taxon>
        <taxon>Pseudomonadota</taxon>
        <taxon>Gammaproteobacteria</taxon>
        <taxon>Enterobacterales</taxon>
        <taxon>Enterobacteriaceae</taxon>
        <taxon>Salmonella</taxon>
    </lineage>
</organism>
<comment type="caution">
    <text evidence="1">The sequence shown here is derived from an EMBL/GenBank/DDBJ whole genome shotgun (WGS) entry which is preliminary data.</text>
</comment>
<reference evidence="1" key="2">
    <citation type="submission" date="2020-02" db="EMBL/GenBank/DDBJ databases">
        <authorList>
            <consortium name="NCBI Pathogen Detection Project"/>
        </authorList>
    </citation>
    <scope>NUCLEOTIDE SEQUENCE</scope>
    <source>
        <strain evidence="1">MA.CK_00/00001968</strain>
    </source>
</reference>
<feature type="non-terminal residue" evidence="1">
    <location>
        <position position="28"/>
    </location>
</feature>
<reference evidence="1" key="1">
    <citation type="journal article" date="2018" name="Genome Biol.">
        <title>SKESA: strategic k-mer extension for scrupulous assemblies.</title>
        <authorList>
            <person name="Souvorov A."/>
            <person name="Agarwala R."/>
            <person name="Lipman D.J."/>
        </authorList>
    </citation>
    <scope>NUCLEOTIDE SEQUENCE</scope>
    <source>
        <strain evidence="1">MA.CK_00/00001968</strain>
    </source>
</reference>
<evidence type="ECO:0000313" key="1">
    <source>
        <dbReference type="EMBL" id="HAF2131105.1"/>
    </source>
</evidence>
<sequence length="28" mass="3273">MLDKLKNEVLPERYRLVYFDEAGFAASP</sequence>
<name>A0A743SSU7_SALER</name>
<dbReference type="AlphaFoldDB" id="A0A743SSU7"/>